<dbReference type="InterPro" id="IPR003115">
    <property type="entry name" value="ParB_N"/>
</dbReference>
<dbReference type="GO" id="GO:0007059">
    <property type="term" value="P:chromosome segregation"/>
    <property type="evidence" value="ECO:0007669"/>
    <property type="project" value="UniProtKB-KW"/>
</dbReference>
<dbReference type="Gene3D" id="3.90.1530.30">
    <property type="match status" value="1"/>
</dbReference>
<sequence>MSQDKRGSGIVVSQIEIRDVVPNDYNTNVMSPDAYRRLVEDMRENGPGAIEPIIVRKAGKKLEIVDGFNRWKSAKELAWQTIPAKIRNVSLEEAKVINYRKNSERGTINPFREAELFKSEMDEGMTQQEVAERYGIERSQVGYRLSLMKISGRARRFIDVTYVTPSQLEVIAKVARSTDQELLAKEVRDEGLGVRELELRAARMQRLRPIR</sequence>
<dbReference type="InterPro" id="IPR036086">
    <property type="entry name" value="ParB/Sulfiredoxin_sf"/>
</dbReference>
<feature type="non-terminal residue" evidence="3">
    <location>
        <position position="211"/>
    </location>
</feature>
<dbReference type="InterPro" id="IPR004437">
    <property type="entry name" value="ParB/RepB/Spo0J"/>
</dbReference>
<dbReference type="InterPro" id="IPR050336">
    <property type="entry name" value="Chromosome_partition/occlusion"/>
</dbReference>
<dbReference type="SUPFAM" id="SSF110849">
    <property type="entry name" value="ParB/Sulfiredoxin"/>
    <property type="match status" value="1"/>
</dbReference>
<dbReference type="SUPFAM" id="SSF109709">
    <property type="entry name" value="KorB DNA-binding domain-like"/>
    <property type="match status" value="1"/>
</dbReference>
<accession>X1PPI5</accession>
<dbReference type="GO" id="GO:0003677">
    <property type="term" value="F:DNA binding"/>
    <property type="evidence" value="ECO:0007669"/>
    <property type="project" value="InterPro"/>
</dbReference>
<dbReference type="Gene3D" id="1.10.10.2830">
    <property type="match status" value="1"/>
</dbReference>
<gene>
    <name evidence="3" type="ORF">S06H3_46891</name>
</gene>
<dbReference type="GO" id="GO:0005694">
    <property type="term" value="C:chromosome"/>
    <property type="evidence" value="ECO:0007669"/>
    <property type="project" value="TreeGrafter"/>
</dbReference>
<dbReference type="EMBL" id="BARV01029404">
    <property type="protein sequence ID" value="GAI44431.1"/>
    <property type="molecule type" value="Genomic_DNA"/>
</dbReference>
<dbReference type="Pfam" id="PF02195">
    <property type="entry name" value="ParB_N"/>
    <property type="match status" value="1"/>
</dbReference>
<name>X1PPI5_9ZZZZ</name>
<proteinExistence type="predicted"/>
<dbReference type="SMART" id="SM00470">
    <property type="entry name" value="ParB"/>
    <property type="match status" value="1"/>
</dbReference>
<evidence type="ECO:0000259" key="2">
    <source>
        <dbReference type="SMART" id="SM00470"/>
    </source>
</evidence>
<dbReference type="Pfam" id="PF17762">
    <property type="entry name" value="HTH_ParB"/>
    <property type="match status" value="1"/>
</dbReference>
<organism evidence="3">
    <name type="scientific">marine sediment metagenome</name>
    <dbReference type="NCBI Taxonomy" id="412755"/>
    <lineage>
        <taxon>unclassified sequences</taxon>
        <taxon>metagenomes</taxon>
        <taxon>ecological metagenomes</taxon>
    </lineage>
</organism>
<feature type="domain" description="ParB-like N-terminal" evidence="2">
    <location>
        <begin position="13"/>
        <end position="103"/>
    </location>
</feature>
<keyword evidence="1" id="KW-0159">Chromosome partition</keyword>
<evidence type="ECO:0000256" key="1">
    <source>
        <dbReference type="ARBA" id="ARBA00022829"/>
    </source>
</evidence>
<reference evidence="3" key="1">
    <citation type="journal article" date="2014" name="Front. Microbiol.">
        <title>High frequency of phylogenetically diverse reductive dehalogenase-homologous genes in deep subseafloor sedimentary metagenomes.</title>
        <authorList>
            <person name="Kawai M."/>
            <person name="Futagami T."/>
            <person name="Toyoda A."/>
            <person name="Takaki Y."/>
            <person name="Nishi S."/>
            <person name="Hori S."/>
            <person name="Arai W."/>
            <person name="Tsubouchi T."/>
            <person name="Morono Y."/>
            <person name="Uchiyama I."/>
            <person name="Ito T."/>
            <person name="Fujiyama A."/>
            <person name="Inagaki F."/>
            <person name="Takami H."/>
        </authorList>
    </citation>
    <scope>NUCLEOTIDE SEQUENCE</scope>
    <source>
        <strain evidence="3">Expedition CK06-06</strain>
    </source>
</reference>
<dbReference type="NCBIfam" id="TIGR00180">
    <property type="entry name" value="parB_part"/>
    <property type="match status" value="1"/>
</dbReference>
<dbReference type="InterPro" id="IPR041468">
    <property type="entry name" value="HTH_ParB/Spo0J"/>
</dbReference>
<evidence type="ECO:0000313" key="3">
    <source>
        <dbReference type="EMBL" id="GAI44431.1"/>
    </source>
</evidence>
<comment type="caution">
    <text evidence="3">The sequence shown here is derived from an EMBL/GenBank/DDBJ whole genome shotgun (WGS) entry which is preliminary data.</text>
</comment>
<dbReference type="PANTHER" id="PTHR33375:SF1">
    <property type="entry name" value="CHROMOSOME-PARTITIONING PROTEIN PARB-RELATED"/>
    <property type="match status" value="1"/>
</dbReference>
<dbReference type="PANTHER" id="PTHR33375">
    <property type="entry name" value="CHROMOSOME-PARTITIONING PROTEIN PARB-RELATED"/>
    <property type="match status" value="1"/>
</dbReference>
<dbReference type="AlphaFoldDB" id="X1PPI5"/>
<protein>
    <recommendedName>
        <fullName evidence="2">ParB-like N-terminal domain-containing protein</fullName>
    </recommendedName>
</protein>